<evidence type="ECO:0000256" key="1">
    <source>
        <dbReference type="ARBA" id="ARBA00006464"/>
    </source>
</evidence>
<dbReference type="GO" id="GO:0016780">
    <property type="term" value="F:phosphotransferase activity, for other substituted phosphate groups"/>
    <property type="evidence" value="ECO:0007669"/>
    <property type="project" value="TreeGrafter"/>
</dbReference>
<evidence type="ECO:0000256" key="2">
    <source>
        <dbReference type="SAM" id="Phobius"/>
    </source>
</evidence>
<accession>A0A2H0UPJ7</accession>
<gene>
    <name evidence="4" type="ORF">COU10_03050</name>
</gene>
<name>A0A2H0UPJ7_9BACT</name>
<reference evidence="5" key="1">
    <citation type="submission" date="2017-09" db="EMBL/GenBank/DDBJ databases">
        <title>Depth-based differentiation of microbial function through sediment-hosted aquifers and enrichment of novel symbionts in the deep terrestrial subsurface.</title>
        <authorList>
            <person name="Probst A.J."/>
            <person name="Ladd B."/>
            <person name="Jarett J.K."/>
            <person name="Geller-Mcgrath D.E."/>
            <person name="Sieber C.M.K."/>
            <person name="Emerson J.B."/>
            <person name="Anantharaman K."/>
            <person name="Thomas B.C."/>
            <person name="Malmstrom R."/>
            <person name="Stieglmeier M."/>
            <person name="Klingl A."/>
            <person name="Woyke T."/>
            <person name="Ryan C.M."/>
            <person name="Banfield J.F."/>
        </authorList>
    </citation>
    <scope>NUCLEOTIDE SEQUENCE [LARGE SCALE GENOMIC DNA]</scope>
</reference>
<protein>
    <recommendedName>
        <fullName evidence="3">Bacterial sugar transferase domain-containing protein</fullName>
    </recommendedName>
</protein>
<sequence length="216" mass="24636">MLRESTSDFVITRPRSYVQSFGKRSIDLTGALVGSVFFLILYPVVGVFIKLESRGPVLVRLRRVSGGRIIDLYKFRSMYQDAHLFKDSLLPLNERSDGPFFKLRCDPRITRSGRVIRKFRLDEMPQFINVLLGEMSLVGPRPHEPEEVENYPANFRFLAKEKGGITGLSQVSGASGLPFKRELELDGYYAENRSVWLDVKIIAKTAWIMLFDPTAV</sequence>
<comment type="caution">
    <text evidence="4">The sequence shown here is derived from an EMBL/GenBank/DDBJ whole genome shotgun (WGS) entry which is preliminary data.</text>
</comment>
<keyword evidence="2" id="KW-0812">Transmembrane</keyword>
<dbReference type="EMBL" id="PFBC01000049">
    <property type="protein sequence ID" value="PIR87735.1"/>
    <property type="molecule type" value="Genomic_DNA"/>
</dbReference>
<evidence type="ECO:0000259" key="3">
    <source>
        <dbReference type="Pfam" id="PF02397"/>
    </source>
</evidence>
<dbReference type="PANTHER" id="PTHR30576:SF10">
    <property type="entry name" value="SLL5057 PROTEIN"/>
    <property type="match status" value="1"/>
</dbReference>
<keyword evidence="2" id="KW-1133">Transmembrane helix</keyword>
<dbReference type="PANTHER" id="PTHR30576">
    <property type="entry name" value="COLANIC BIOSYNTHESIS UDP-GLUCOSE LIPID CARRIER TRANSFERASE"/>
    <property type="match status" value="1"/>
</dbReference>
<feature type="transmembrane region" description="Helical" evidence="2">
    <location>
        <begin position="28"/>
        <end position="51"/>
    </location>
</feature>
<evidence type="ECO:0000313" key="4">
    <source>
        <dbReference type="EMBL" id="PIR87735.1"/>
    </source>
</evidence>
<dbReference type="Proteomes" id="UP000230903">
    <property type="component" value="Unassembled WGS sequence"/>
</dbReference>
<organism evidence="4 5">
    <name type="scientific">Candidatus Harrisonbacteria bacterium CG10_big_fil_rev_8_21_14_0_10_45_28</name>
    <dbReference type="NCBI Taxonomy" id="1974586"/>
    <lineage>
        <taxon>Bacteria</taxon>
        <taxon>Candidatus Harrisoniibacteriota</taxon>
    </lineage>
</organism>
<dbReference type="InterPro" id="IPR003362">
    <property type="entry name" value="Bact_transf"/>
</dbReference>
<evidence type="ECO:0000313" key="5">
    <source>
        <dbReference type="Proteomes" id="UP000230903"/>
    </source>
</evidence>
<feature type="domain" description="Bacterial sugar transferase" evidence="3">
    <location>
        <begin position="23"/>
        <end position="210"/>
    </location>
</feature>
<proteinExistence type="inferred from homology"/>
<comment type="similarity">
    <text evidence="1">Belongs to the bacterial sugar transferase family.</text>
</comment>
<keyword evidence="2" id="KW-0472">Membrane</keyword>
<dbReference type="Pfam" id="PF02397">
    <property type="entry name" value="Bac_transf"/>
    <property type="match status" value="1"/>
</dbReference>
<dbReference type="AlphaFoldDB" id="A0A2H0UPJ7"/>